<proteinExistence type="predicted"/>
<evidence type="ECO:0000313" key="3">
    <source>
        <dbReference type="Proteomes" id="UP000772434"/>
    </source>
</evidence>
<feature type="signal peptide" evidence="1">
    <location>
        <begin position="1"/>
        <end position="23"/>
    </location>
</feature>
<feature type="chain" id="PRO_5040230989" evidence="1">
    <location>
        <begin position="24"/>
        <end position="205"/>
    </location>
</feature>
<protein>
    <submittedName>
        <fullName evidence="2">Uncharacterized protein</fullName>
    </submittedName>
</protein>
<reference evidence="2" key="1">
    <citation type="submission" date="2020-11" db="EMBL/GenBank/DDBJ databases">
        <authorList>
            <consortium name="DOE Joint Genome Institute"/>
            <person name="Ahrendt S."/>
            <person name="Riley R."/>
            <person name="Andreopoulos W."/>
            <person name="Labutti K."/>
            <person name="Pangilinan J."/>
            <person name="Ruiz-Duenas F.J."/>
            <person name="Barrasa J.M."/>
            <person name="Sanchez-Garcia M."/>
            <person name="Camarero S."/>
            <person name="Miyauchi S."/>
            <person name="Serrano A."/>
            <person name="Linde D."/>
            <person name="Babiker R."/>
            <person name="Drula E."/>
            <person name="Ayuso-Fernandez I."/>
            <person name="Pacheco R."/>
            <person name="Padilla G."/>
            <person name="Ferreira P."/>
            <person name="Barriuso J."/>
            <person name="Kellner H."/>
            <person name="Castanera R."/>
            <person name="Alfaro M."/>
            <person name="Ramirez L."/>
            <person name="Pisabarro A.G."/>
            <person name="Kuo A."/>
            <person name="Tritt A."/>
            <person name="Lipzen A."/>
            <person name="He G."/>
            <person name="Yan M."/>
            <person name="Ng V."/>
            <person name="Cullen D."/>
            <person name="Martin F."/>
            <person name="Rosso M.-N."/>
            <person name="Henrissat B."/>
            <person name="Hibbett D."/>
            <person name="Martinez A.T."/>
            <person name="Grigoriev I.V."/>
        </authorList>
    </citation>
    <scope>NUCLEOTIDE SEQUENCE</scope>
    <source>
        <strain evidence="2">AH 40177</strain>
    </source>
</reference>
<comment type="caution">
    <text evidence="2">The sequence shown here is derived from an EMBL/GenBank/DDBJ whole genome shotgun (WGS) entry which is preliminary data.</text>
</comment>
<keyword evidence="3" id="KW-1185">Reference proteome</keyword>
<accession>A0A9P5UFI1</accession>
<dbReference type="EMBL" id="JADNRY010000004">
    <property type="protein sequence ID" value="KAF9077297.1"/>
    <property type="molecule type" value="Genomic_DNA"/>
</dbReference>
<evidence type="ECO:0000256" key="1">
    <source>
        <dbReference type="SAM" id="SignalP"/>
    </source>
</evidence>
<name>A0A9P5UFI1_9AGAR</name>
<gene>
    <name evidence="2" type="ORF">BDP27DRAFT_1413722</name>
</gene>
<sequence length="205" mass="22292">MQLKLSASALFTILVLAATGGSALNINRAAGVLPEIVDRTPNPAPPIAERSMGLVDSPGLDRRELRPGVLDDRSLKGELLHEGVKEFAQGVGSNLQLRSVESIVDSPRVGKRELRSGALYDRSLKGELLHEGIKEVAQGVGGNLQLRSAEDIHARHSTGAPERRSWKSFKNFFKHDLGHDLKEGLEVGASVLKHVRSEYPPQTEQ</sequence>
<keyword evidence="1" id="KW-0732">Signal</keyword>
<dbReference type="Proteomes" id="UP000772434">
    <property type="component" value="Unassembled WGS sequence"/>
</dbReference>
<dbReference type="AlphaFoldDB" id="A0A9P5UFI1"/>
<evidence type="ECO:0000313" key="2">
    <source>
        <dbReference type="EMBL" id="KAF9077297.1"/>
    </source>
</evidence>
<organism evidence="2 3">
    <name type="scientific">Rhodocollybia butyracea</name>
    <dbReference type="NCBI Taxonomy" id="206335"/>
    <lineage>
        <taxon>Eukaryota</taxon>
        <taxon>Fungi</taxon>
        <taxon>Dikarya</taxon>
        <taxon>Basidiomycota</taxon>
        <taxon>Agaricomycotina</taxon>
        <taxon>Agaricomycetes</taxon>
        <taxon>Agaricomycetidae</taxon>
        <taxon>Agaricales</taxon>
        <taxon>Marasmiineae</taxon>
        <taxon>Omphalotaceae</taxon>
        <taxon>Rhodocollybia</taxon>
    </lineage>
</organism>